<name>A0ABR1RM57_9PEZI</name>
<feature type="region of interest" description="Disordered" evidence="1">
    <location>
        <begin position="111"/>
        <end position="199"/>
    </location>
</feature>
<evidence type="ECO:0000256" key="1">
    <source>
        <dbReference type="SAM" id="MobiDB-lite"/>
    </source>
</evidence>
<protein>
    <submittedName>
        <fullName evidence="2">Uncharacterized protein</fullName>
    </submittedName>
</protein>
<accession>A0ABR1RM57</accession>
<keyword evidence="3" id="KW-1185">Reference proteome</keyword>
<reference evidence="2 3" key="1">
    <citation type="submission" date="2023-01" db="EMBL/GenBank/DDBJ databases">
        <title>Analysis of 21 Apiospora genomes using comparative genomics revels a genus with tremendous synthesis potential of carbohydrate active enzymes and secondary metabolites.</title>
        <authorList>
            <person name="Sorensen T."/>
        </authorList>
    </citation>
    <scope>NUCLEOTIDE SEQUENCE [LARGE SCALE GENOMIC DNA]</scope>
    <source>
        <strain evidence="2 3">CBS 20057</strain>
    </source>
</reference>
<comment type="caution">
    <text evidence="2">The sequence shown here is derived from an EMBL/GenBank/DDBJ whole genome shotgun (WGS) entry which is preliminary data.</text>
</comment>
<feature type="compositionally biased region" description="Polar residues" evidence="1">
    <location>
        <begin position="167"/>
        <end position="182"/>
    </location>
</feature>
<organism evidence="2 3">
    <name type="scientific">Apiospora marii</name>
    <dbReference type="NCBI Taxonomy" id="335849"/>
    <lineage>
        <taxon>Eukaryota</taxon>
        <taxon>Fungi</taxon>
        <taxon>Dikarya</taxon>
        <taxon>Ascomycota</taxon>
        <taxon>Pezizomycotina</taxon>
        <taxon>Sordariomycetes</taxon>
        <taxon>Xylariomycetidae</taxon>
        <taxon>Amphisphaeriales</taxon>
        <taxon>Apiosporaceae</taxon>
        <taxon>Apiospora</taxon>
    </lineage>
</organism>
<proteinExistence type="predicted"/>
<feature type="compositionally biased region" description="Basic and acidic residues" evidence="1">
    <location>
        <begin position="120"/>
        <end position="131"/>
    </location>
</feature>
<evidence type="ECO:0000313" key="2">
    <source>
        <dbReference type="EMBL" id="KAK8015590.1"/>
    </source>
</evidence>
<dbReference type="EMBL" id="JAQQWI010000012">
    <property type="protein sequence ID" value="KAK8015590.1"/>
    <property type="molecule type" value="Genomic_DNA"/>
</dbReference>
<evidence type="ECO:0000313" key="3">
    <source>
        <dbReference type="Proteomes" id="UP001396898"/>
    </source>
</evidence>
<dbReference type="Proteomes" id="UP001396898">
    <property type="component" value="Unassembled WGS sequence"/>
</dbReference>
<sequence length="199" mass="22342">MPRIPLHLHTPEDKERRDRIWDGLLRFLPHIRGSEEAARNAFPKLVENAEDQIVAYVTGLPRTDEVGRLYQDGRLSREYVHWLVNQTLFRSIFGLDGSPDERVKATYMQYFPEPDPTKAPYDDWLPRPTKETEDDAGADADASRNANVGSESDSASSSKEVDPAPASVTQTDVQEAPSTTTPARPVHDTASFFDIVLHP</sequence>
<gene>
    <name evidence="2" type="ORF">PG991_008478</name>
</gene>